<comment type="caution">
    <text evidence="1">The sequence shown here is derived from an EMBL/GenBank/DDBJ whole genome shotgun (WGS) entry which is preliminary data.</text>
</comment>
<organism evidence="1 2">
    <name type="scientific">Thermoproteota archaeon</name>
    <dbReference type="NCBI Taxonomy" id="2056631"/>
    <lineage>
        <taxon>Archaea</taxon>
        <taxon>Thermoproteota</taxon>
    </lineage>
</organism>
<dbReference type="Proteomes" id="UP000269499">
    <property type="component" value="Unassembled WGS sequence"/>
</dbReference>
<reference evidence="1 2" key="1">
    <citation type="submission" date="2018-06" db="EMBL/GenBank/DDBJ databases">
        <title>Extensive metabolic versatility and redundancy in microbially diverse, dynamic hydrothermal sediments.</title>
        <authorList>
            <person name="Dombrowski N."/>
            <person name="Teske A."/>
            <person name="Baker B.J."/>
        </authorList>
    </citation>
    <scope>NUCLEOTIDE SEQUENCE [LARGE SCALE GENOMIC DNA]</scope>
    <source>
        <strain evidence="1">B20_G2</strain>
    </source>
</reference>
<dbReference type="InterPro" id="IPR009078">
    <property type="entry name" value="Ferritin-like_SF"/>
</dbReference>
<sequence length="91" mass="11050">MSKPLTEEEYVSLDDVINEYITLEARMINTIRRLLVEIKDKRITYILKYIHDDEIRHHALLKGIHRVIANREVVTEFDWMDIAWKDVPFFY</sequence>
<dbReference type="AlphaFoldDB" id="A0A497EY95"/>
<dbReference type="SUPFAM" id="SSF47240">
    <property type="entry name" value="Ferritin-like"/>
    <property type="match status" value="1"/>
</dbReference>
<name>A0A497EY95_9CREN</name>
<proteinExistence type="predicted"/>
<accession>A0A497EY95</accession>
<dbReference type="EMBL" id="QMRA01000136">
    <property type="protein sequence ID" value="RLE52039.1"/>
    <property type="molecule type" value="Genomic_DNA"/>
</dbReference>
<evidence type="ECO:0000313" key="1">
    <source>
        <dbReference type="EMBL" id="RLE52039.1"/>
    </source>
</evidence>
<evidence type="ECO:0008006" key="3">
    <source>
        <dbReference type="Google" id="ProtNLM"/>
    </source>
</evidence>
<gene>
    <name evidence="1" type="ORF">DRJ26_05150</name>
</gene>
<evidence type="ECO:0000313" key="2">
    <source>
        <dbReference type="Proteomes" id="UP000269499"/>
    </source>
</evidence>
<protein>
    <recommendedName>
        <fullName evidence="3">Ferritin-like domain-containing protein</fullName>
    </recommendedName>
</protein>